<sequence>MTRISQKQLDAFRMEVDWNLACGCLAEYELPVTSDEGGHPVVVAFDSERLSVLLGRIRAVGGYANVFVRGRSGVRMASVMSDACAIAEPNQMTGDEAPGADATVGAFLDYVSHHPEGVAVSAAVGQPARARDARAVDFAVAM</sequence>
<gene>
    <name evidence="1" type="ORF">MMAD_49890</name>
</gene>
<name>A0A7I7XNC0_9MYCO</name>
<dbReference type="Proteomes" id="UP000466517">
    <property type="component" value="Chromosome"/>
</dbReference>
<dbReference type="EMBL" id="AP022610">
    <property type="protein sequence ID" value="BBZ30694.1"/>
    <property type="molecule type" value="Genomic_DNA"/>
</dbReference>
<accession>A0A7I7XNC0</accession>
<keyword evidence="2" id="KW-1185">Reference proteome</keyword>
<proteinExistence type="predicted"/>
<dbReference type="RefSeq" id="WP_163742249.1">
    <property type="nucleotide sequence ID" value="NZ_AP022610.1"/>
</dbReference>
<organism evidence="1 2">
    <name type="scientific">Mycolicibacterium madagascariense</name>
    <dbReference type="NCBI Taxonomy" id="212765"/>
    <lineage>
        <taxon>Bacteria</taxon>
        <taxon>Bacillati</taxon>
        <taxon>Actinomycetota</taxon>
        <taxon>Actinomycetes</taxon>
        <taxon>Mycobacteriales</taxon>
        <taxon>Mycobacteriaceae</taxon>
        <taxon>Mycolicibacterium</taxon>
    </lineage>
</organism>
<evidence type="ECO:0000313" key="2">
    <source>
        <dbReference type="Proteomes" id="UP000466517"/>
    </source>
</evidence>
<protein>
    <submittedName>
        <fullName evidence="1">Uncharacterized protein</fullName>
    </submittedName>
</protein>
<evidence type="ECO:0000313" key="1">
    <source>
        <dbReference type="EMBL" id="BBZ30694.1"/>
    </source>
</evidence>
<dbReference type="KEGG" id="mmag:MMAD_49890"/>
<dbReference type="AlphaFoldDB" id="A0A7I7XNC0"/>
<reference evidence="1 2" key="1">
    <citation type="journal article" date="2019" name="Emerg. Microbes Infect.">
        <title>Comprehensive subspecies identification of 175 nontuberculous mycobacteria species based on 7547 genomic profiles.</title>
        <authorList>
            <person name="Matsumoto Y."/>
            <person name="Kinjo T."/>
            <person name="Motooka D."/>
            <person name="Nabeya D."/>
            <person name="Jung N."/>
            <person name="Uechi K."/>
            <person name="Horii T."/>
            <person name="Iida T."/>
            <person name="Fujita J."/>
            <person name="Nakamura S."/>
        </authorList>
    </citation>
    <scope>NUCLEOTIDE SEQUENCE [LARGE SCALE GENOMIC DNA]</scope>
    <source>
        <strain evidence="1 2">JCM 13574</strain>
    </source>
</reference>